<name>A0AAE0FR52_9CHLO</name>
<dbReference type="Gene3D" id="1.20.1250.20">
    <property type="entry name" value="MFS general substrate transporter like domains"/>
    <property type="match status" value="2"/>
</dbReference>
<keyword evidence="9" id="KW-1185">Reference proteome</keyword>
<feature type="transmembrane region" description="Helical" evidence="6">
    <location>
        <begin position="45"/>
        <end position="64"/>
    </location>
</feature>
<evidence type="ECO:0000259" key="7">
    <source>
        <dbReference type="PROSITE" id="PS50850"/>
    </source>
</evidence>
<dbReference type="AlphaFoldDB" id="A0AAE0FR52"/>
<dbReference type="EMBL" id="LGRX02014495">
    <property type="protein sequence ID" value="KAK3264521.1"/>
    <property type="molecule type" value="Genomic_DNA"/>
</dbReference>
<evidence type="ECO:0000256" key="2">
    <source>
        <dbReference type="ARBA" id="ARBA00022692"/>
    </source>
</evidence>
<organism evidence="8 9">
    <name type="scientific">Cymbomonas tetramitiformis</name>
    <dbReference type="NCBI Taxonomy" id="36881"/>
    <lineage>
        <taxon>Eukaryota</taxon>
        <taxon>Viridiplantae</taxon>
        <taxon>Chlorophyta</taxon>
        <taxon>Pyramimonadophyceae</taxon>
        <taxon>Pyramimonadales</taxon>
        <taxon>Pyramimonadaceae</taxon>
        <taxon>Cymbomonas</taxon>
    </lineage>
</organism>
<evidence type="ECO:0000313" key="8">
    <source>
        <dbReference type="EMBL" id="KAK3264521.1"/>
    </source>
</evidence>
<reference evidence="8 9" key="1">
    <citation type="journal article" date="2015" name="Genome Biol. Evol.">
        <title>Comparative Genomics of a Bacterivorous Green Alga Reveals Evolutionary Causalities and Consequences of Phago-Mixotrophic Mode of Nutrition.</title>
        <authorList>
            <person name="Burns J.A."/>
            <person name="Paasch A."/>
            <person name="Narechania A."/>
            <person name="Kim E."/>
        </authorList>
    </citation>
    <scope>NUCLEOTIDE SEQUENCE [LARGE SCALE GENOMIC DNA]</scope>
    <source>
        <strain evidence="8 9">PLY_AMNH</strain>
    </source>
</reference>
<dbReference type="PROSITE" id="PS50850">
    <property type="entry name" value="MFS"/>
    <property type="match status" value="1"/>
</dbReference>
<evidence type="ECO:0000256" key="6">
    <source>
        <dbReference type="SAM" id="Phobius"/>
    </source>
</evidence>
<evidence type="ECO:0000313" key="9">
    <source>
        <dbReference type="Proteomes" id="UP001190700"/>
    </source>
</evidence>
<feature type="transmembrane region" description="Helical" evidence="6">
    <location>
        <begin position="99"/>
        <end position="122"/>
    </location>
</feature>
<feature type="transmembrane region" description="Helical" evidence="6">
    <location>
        <begin position="422"/>
        <end position="441"/>
    </location>
</feature>
<comment type="subcellular location">
    <subcellularLocation>
        <location evidence="1">Membrane</location>
        <topology evidence="1">Multi-pass membrane protein</topology>
    </subcellularLocation>
</comment>
<dbReference type="InterPro" id="IPR011701">
    <property type="entry name" value="MFS"/>
</dbReference>
<dbReference type="Pfam" id="PF07690">
    <property type="entry name" value="MFS_1"/>
    <property type="match status" value="1"/>
</dbReference>
<proteinExistence type="predicted"/>
<feature type="transmembrane region" description="Helical" evidence="6">
    <location>
        <begin position="134"/>
        <end position="154"/>
    </location>
</feature>
<dbReference type="PANTHER" id="PTHR21576">
    <property type="entry name" value="UNCHARACTERIZED NODULIN-LIKE PROTEIN"/>
    <property type="match status" value="1"/>
</dbReference>
<feature type="transmembrane region" description="Helical" evidence="6">
    <location>
        <begin position="7"/>
        <end position="25"/>
    </location>
</feature>
<dbReference type="Proteomes" id="UP001190700">
    <property type="component" value="Unassembled WGS sequence"/>
</dbReference>
<feature type="transmembrane region" description="Helical" evidence="6">
    <location>
        <begin position="399"/>
        <end position="416"/>
    </location>
</feature>
<dbReference type="GO" id="GO:0022857">
    <property type="term" value="F:transmembrane transporter activity"/>
    <property type="evidence" value="ECO:0007669"/>
    <property type="project" value="InterPro"/>
</dbReference>
<feature type="domain" description="Major facilitator superfamily (MFS) profile" evidence="7">
    <location>
        <begin position="331"/>
        <end position="520"/>
    </location>
</feature>
<evidence type="ECO:0000256" key="3">
    <source>
        <dbReference type="ARBA" id="ARBA00022989"/>
    </source>
</evidence>
<gene>
    <name evidence="8" type="ORF">CYMTET_26746</name>
</gene>
<comment type="caution">
    <text evidence="8">The sequence shown here is derived from an EMBL/GenBank/DDBJ whole genome shotgun (WGS) entry which is preliminary data.</text>
</comment>
<dbReference type="PANTHER" id="PTHR21576:SF158">
    <property type="entry name" value="RIBOSOMAL RNA-PROCESSING PROTEIN 12-LIKE CONSERVED DOMAIN-CONTAINING PROTEIN"/>
    <property type="match status" value="1"/>
</dbReference>
<feature type="transmembrane region" description="Helical" evidence="6">
    <location>
        <begin position="370"/>
        <end position="387"/>
    </location>
</feature>
<feature type="compositionally biased region" description="Basic and acidic residues" evidence="5">
    <location>
        <begin position="268"/>
        <end position="277"/>
    </location>
</feature>
<feature type="transmembrane region" description="Helical" evidence="6">
    <location>
        <begin position="166"/>
        <end position="185"/>
    </location>
</feature>
<dbReference type="InterPro" id="IPR020846">
    <property type="entry name" value="MFS_dom"/>
</dbReference>
<evidence type="ECO:0000256" key="5">
    <source>
        <dbReference type="SAM" id="MobiDB-lite"/>
    </source>
</evidence>
<feature type="region of interest" description="Disordered" evidence="5">
    <location>
        <begin position="195"/>
        <end position="293"/>
    </location>
</feature>
<accession>A0AAE0FR52</accession>
<dbReference type="InterPro" id="IPR036259">
    <property type="entry name" value="MFS_trans_sf"/>
</dbReference>
<protein>
    <recommendedName>
        <fullName evidence="7">Major facilitator superfamily (MFS) profile domain-containing protein</fullName>
    </recommendedName>
</protein>
<sequence length="520" mass="54255">MQWTNTPFIYSLIAMLAAGTLYTFGSYEDSLKDALRFSQSQIDTVGGIGDAGLYLCGPFIGVVIDRFGARSCCALATVLLFGGYFLMAVSVHLSWASGVLVGIFLALVGMGSATLYLSNLSFQLQHVQPESRGKVVGGLVSMYGLSALVFTTSYKVLFHERQVELFLVFAGVVTGGTAVAGTIMLRRDGGRTEKYHTLKEPKLGGSVELSSNHGLHSHGTDIERHQDEETGGSAITASDASVDTGDNMYARSKNDSCQSQGSTTGDGGHAEPVTDAKADDDDGDSDGGQTATPHCAALVPKASADSAATDPVQEPQGVLCWSGVGMACNPVFLQLYFCFFLVSGSGLLFINNTGSIAKANGLGHLKSYLVGSFSLMNCLGRAGAGVWSDMLPRTLRRRALAVPAVVMGAAYAVLAVHTGSSILLMTANITIGLSYGGLWALQPLVVSEMFGVEAFGQAWGNMLLAPGLGGLCFNELAGHMYDAHAQSGEVDCAGQSCYKEAFSAAAGACILAALLGVKFG</sequence>
<feature type="transmembrane region" description="Helical" evidence="6">
    <location>
        <begin position="331"/>
        <end position="350"/>
    </location>
</feature>
<dbReference type="GO" id="GO:0016020">
    <property type="term" value="C:membrane"/>
    <property type="evidence" value="ECO:0007669"/>
    <property type="project" value="UniProtKB-SubCell"/>
</dbReference>
<keyword evidence="3 6" id="KW-1133">Transmembrane helix</keyword>
<evidence type="ECO:0000256" key="1">
    <source>
        <dbReference type="ARBA" id="ARBA00004141"/>
    </source>
</evidence>
<keyword evidence="4 6" id="KW-0472">Membrane</keyword>
<feature type="compositionally biased region" description="Basic and acidic residues" evidence="5">
    <location>
        <begin position="218"/>
        <end position="228"/>
    </location>
</feature>
<dbReference type="SUPFAM" id="SSF103473">
    <property type="entry name" value="MFS general substrate transporter"/>
    <property type="match status" value="1"/>
</dbReference>
<feature type="transmembrane region" description="Helical" evidence="6">
    <location>
        <begin position="71"/>
        <end position="93"/>
    </location>
</feature>
<evidence type="ECO:0000256" key="4">
    <source>
        <dbReference type="ARBA" id="ARBA00023136"/>
    </source>
</evidence>
<keyword evidence="2 6" id="KW-0812">Transmembrane</keyword>